<sequence length="197" mass="22549">MLAKVAAVADYYDCKNVLYIMADIWVGSLDEKAPNLTCSRDLAFWLWVAWFFKIPEKFTQYTLILMSRSDGWIAFPGLPIPDQVIESINQSRQEVIESMINLLYKTREAFLGGKKACWMFECKSIMYGALTMHIQSSPFLSPRPYEHLSETSMSGPRPSTYLHSCSASTFTSVFQVVKLTHCIKELDLDSFKAFGFY</sequence>
<comment type="caution">
    <text evidence="1">The sequence shown here is derived from an EMBL/GenBank/DDBJ whole genome shotgun (WGS) entry which is preliminary data.</text>
</comment>
<evidence type="ECO:0000313" key="2">
    <source>
        <dbReference type="Proteomes" id="UP001215712"/>
    </source>
</evidence>
<evidence type="ECO:0000313" key="1">
    <source>
        <dbReference type="EMBL" id="KAJ5719146.1"/>
    </source>
</evidence>
<name>A0AAD6HIG1_9EURO</name>
<reference evidence="1" key="1">
    <citation type="journal article" date="2023" name="IMA Fungus">
        <title>Comparative genomic study of the Penicillium genus elucidates a diverse pangenome and 15 lateral gene transfer events.</title>
        <authorList>
            <person name="Petersen C."/>
            <person name="Sorensen T."/>
            <person name="Nielsen M.R."/>
            <person name="Sondergaard T.E."/>
            <person name="Sorensen J.L."/>
            <person name="Fitzpatrick D.A."/>
            <person name="Frisvad J.C."/>
            <person name="Nielsen K.L."/>
        </authorList>
    </citation>
    <scope>NUCLEOTIDE SEQUENCE</scope>
    <source>
        <strain evidence="1">IBT 17514</strain>
    </source>
</reference>
<organism evidence="1 2">
    <name type="scientific">Penicillium malachiteum</name>
    <dbReference type="NCBI Taxonomy" id="1324776"/>
    <lineage>
        <taxon>Eukaryota</taxon>
        <taxon>Fungi</taxon>
        <taxon>Dikarya</taxon>
        <taxon>Ascomycota</taxon>
        <taxon>Pezizomycotina</taxon>
        <taxon>Eurotiomycetes</taxon>
        <taxon>Eurotiomycetidae</taxon>
        <taxon>Eurotiales</taxon>
        <taxon>Aspergillaceae</taxon>
        <taxon>Penicillium</taxon>
    </lineage>
</organism>
<proteinExistence type="predicted"/>
<keyword evidence="2" id="KW-1185">Reference proteome</keyword>
<dbReference type="AlphaFoldDB" id="A0AAD6HIG1"/>
<reference evidence="1" key="2">
    <citation type="submission" date="2023-01" db="EMBL/GenBank/DDBJ databases">
        <authorList>
            <person name="Petersen C."/>
        </authorList>
    </citation>
    <scope>NUCLEOTIDE SEQUENCE</scope>
    <source>
        <strain evidence="1">IBT 17514</strain>
    </source>
</reference>
<dbReference type="Proteomes" id="UP001215712">
    <property type="component" value="Unassembled WGS sequence"/>
</dbReference>
<gene>
    <name evidence="1" type="ORF">N7493_007601</name>
</gene>
<dbReference type="EMBL" id="JAQJAN010000011">
    <property type="protein sequence ID" value="KAJ5719146.1"/>
    <property type="molecule type" value="Genomic_DNA"/>
</dbReference>
<protein>
    <submittedName>
        <fullName evidence="1">Uncharacterized protein</fullName>
    </submittedName>
</protein>
<accession>A0AAD6HIG1</accession>